<protein>
    <submittedName>
        <fullName evidence="2">Uncharacterized protein</fullName>
    </submittedName>
</protein>
<dbReference type="KEGG" id="hsk:H4317_02535"/>
<organism evidence="2 3">
    <name type="scientific">Hymenobacter sediminicola</name>
    <dbReference type="NCBI Taxonomy" id="2761579"/>
    <lineage>
        <taxon>Bacteria</taxon>
        <taxon>Pseudomonadati</taxon>
        <taxon>Bacteroidota</taxon>
        <taxon>Cytophagia</taxon>
        <taxon>Cytophagales</taxon>
        <taxon>Hymenobacteraceae</taxon>
        <taxon>Hymenobacter</taxon>
    </lineage>
</organism>
<evidence type="ECO:0000313" key="2">
    <source>
        <dbReference type="EMBL" id="QNH62722.1"/>
    </source>
</evidence>
<accession>A0A7G7W8M9</accession>
<sequence>MPIAMTPSTRSEAPSQHLAPTEPAHDKWTWVVFAVLFALLVVSRFATPEAASVLAAGKSVLVASPVPARQTNAWPHHTTYYTSSTAPVVVQQ</sequence>
<dbReference type="RefSeq" id="WP_185888628.1">
    <property type="nucleotide sequence ID" value="NZ_CP060202.1"/>
</dbReference>
<evidence type="ECO:0000313" key="3">
    <source>
        <dbReference type="Proteomes" id="UP000515489"/>
    </source>
</evidence>
<feature type="compositionally biased region" description="Polar residues" evidence="1">
    <location>
        <begin position="1"/>
        <end position="14"/>
    </location>
</feature>
<name>A0A7G7W8M9_9BACT</name>
<dbReference type="Proteomes" id="UP000515489">
    <property type="component" value="Chromosome"/>
</dbReference>
<reference evidence="2 3" key="1">
    <citation type="submission" date="2020-08" db="EMBL/GenBank/DDBJ databases">
        <title>Hymenobacter sp. S2-20-2 genome sequencing.</title>
        <authorList>
            <person name="Jin L."/>
        </authorList>
    </citation>
    <scope>NUCLEOTIDE SEQUENCE [LARGE SCALE GENOMIC DNA]</scope>
    <source>
        <strain evidence="2 3">S2-20-2</strain>
    </source>
</reference>
<dbReference type="EMBL" id="CP060202">
    <property type="protein sequence ID" value="QNH62722.1"/>
    <property type="molecule type" value="Genomic_DNA"/>
</dbReference>
<proteinExistence type="predicted"/>
<dbReference type="AlphaFoldDB" id="A0A7G7W8M9"/>
<evidence type="ECO:0000256" key="1">
    <source>
        <dbReference type="SAM" id="MobiDB-lite"/>
    </source>
</evidence>
<keyword evidence="3" id="KW-1185">Reference proteome</keyword>
<gene>
    <name evidence="2" type="ORF">H4317_02535</name>
</gene>
<feature type="region of interest" description="Disordered" evidence="1">
    <location>
        <begin position="1"/>
        <end position="22"/>
    </location>
</feature>